<dbReference type="GO" id="GO:0016740">
    <property type="term" value="F:transferase activity"/>
    <property type="evidence" value="ECO:0007669"/>
    <property type="project" value="UniProtKB-KW"/>
</dbReference>
<keyword evidence="2" id="KW-0808">Transferase</keyword>
<dbReference type="InterPro" id="IPR036644">
    <property type="entry name" value="FTR_bsu_sf"/>
</dbReference>
<dbReference type="InterPro" id="IPR050229">
    <property type="entry name" value="GlpE_sulfurtransferase"/>
</dbReference>
<evidence type="ECO:0000259" key="1">
    <source>
        <dbReference type="PROSITE" id="PS50206"/>
    </source>
</evidence>
<dbReference type="InterPro" id="IPR001763">
    <property type="entry name" value="Rhodanese-like_dom"/>
</dbReference>
<dbReference type="Gene3D" id="3.90.460.10">
    <property type="entry name" value="Ferredoxin thioredoxin reductase catalytic beta subunit"/>
    <property type="match status" value="1"/>
</dbReference>
<proteinExistence type="predicted"/>
<feature type="domain" description="Rhodanese" evidence="1">
    <location>
        <begin position="157"/>
        <end position="244"/>
    </location>
</feature>
<dbReference type="Pfam" id="PF00581">
    <property type="entry name" value="Rhodanese"/>
    <property type="match status" value="1"/>
</dbReference>
<organism evidence="2 3">
    <name type="scientific">Sulfuricurvum kujiense</name>
    <dbReference type="NCBI Taxonomy" id="148813"/>
    <lineage>
        <taxon>Bacteria</taxon>
        <taxon>Pseudomonadati</taxon>
        <taxon>Campylobacterota</taxon>
        <taxon>Epsilonproteobacteria</taxon>
        <taxon>Campylobacterales</taxon>
        <taxon>Sulfurimonadaceae</taxon>
        <taxon>Sulfuricurvum</taxon>
    </lineage>
</organism>
<evidence type="ECO:0000313" key="3">
    <source>
        <dbReference type="Proteomes" id="UP000228859"/>
    </source>
</evidence>
<dbReference type="GO" id="GO:0016730">
    <property type="term" value="F:oxidoreductase activity, acting on iron-sulfur proteins as donors"/>
    <property type="evidence" value="ECO:0007669"/>
    <property type="project" value="InterPro"/>
</dbReference>
<dbReference type="SUPFAM" id="SSF52821">
    <property type="entry name" value="Rhodanese/Cell cycle control phosphatase"/>
    <property type="match status" value="1"/>
</dbReference>
<dbReference type="PANTHER" id="PTHR43031:SF16">
    <property type="entry name" value="OXIDOREDUCTASE"/>
    <property type="match status" value="1"/>
</dbReference>
<dbReference type="PROSITE" id="PS50206">
    <property type="entry name" value="RHODANESE_3"/>
    <property type="match status" value="1"/>
</dbReference>
<evidence type="ECO:0000313" key="2">
    <source>
        <dbReference type="EMBL" id="DAB38790.1"/>
    </source>
</evidence>
<name>A0A2D3WIA3_9BACT</name>
<dbReference type="PANTHER" id="PTHR43031">
    <property type="entry name" value="FAD-DEPENDENT OXIDOREDUCTASE"/>
    <property type="match status" value="1"/>
</dbReference>
<sequence>MSIIKIDMNSDEFQAELEKTVKFTDKVINQFGWSYNPQGEINEGVQLGLARNKMMYGKRFCPCYMVEEVDGKYQSTDNRLCPCTTAIEKELPEEGVCHCQIFCTPEFAAAKRLEMGIEEVTHQHSRGLTKEECEMLLHKSDLDSDELTSLFEARELGMVSFKVVDVREWMEWKMGRIAGADVLVPTSSFFQTLTESKLEKDEHIVVYCHVGSRSAHCQRILIDMGYTKVSNLAHGIVGYSGVIVRG</sequence>
<dbReference type="AlphaFoldDB" id="A0A2D3WIA3"/>
<protein>
    <submittedName>
        <fullName evidence="2">Sulfurtransferase</fullName>
    </submittedName>
</protein>
<dbReference type="SMART" id="SM00450">
    <property type="entry name" value="RHOD"/>
    <property type="match status" value="1"/>
</dbReference>
<dbReference type="Gene3D" id="3.40.250.10">
    <property type="entry name" value="Rhodanese-like domain"/>
    <property type="match status" value="1"/>
</dbReference>
<reference evidence="2 3" key="1">
    <citation type="journal article" date="2017" name="Front. Microbiol.">
        <title>Comparative Genomic Analysis of the Class Epsilonproteobacteria and Proposed Reclassification to Epsilonbacteraeota (phyl. nov.).</title>
        <authorList>
            <person name="Waite D.W."/>
            <person name="Vanwonterghem I."/>
            <person name="Rinke C."/>
            <person name="Parks D.H."/>
            <person name="Zhang Y."/>
            <person name="Takai K."/>
            <person name="Sievert S.M."/>
            <person name="Simon J."/>
            <person name="Campbell B.J."/>
            <person name="Hanson T.E."/>
            <person name="Woyke T."/>
            <person name="Klotz M.G."/>
            <person name="Hugenholtz P."/>
        </authorList>
    </citation>
    <scope>NUCLEOTIDE SEQUENCE [LARGE SCALE GENOMIC DNA]</scope>
    <source>
        <strain evidence="2">UBA12443</strain>
    </source>
</reference>
<accession>A0A2D3WIA3</accession>
<dbReference type="RefSeq" id="WP_294893373.1">
    <property type="nucleotide sequence ID" value="NZ_DLUI01000062.1"/>
</dbReference>
<gene>
    <name evidence="2" type="ORF">CFH83_04150</name>
</gene>
<dbReference type="Proteomes" id="UP000228859">
    <property type="component" value="Unassembled WGS sequence"/>
</dbReference>
<dbReference type="EMBL" id="DLUI01000062">
    <property type="protein sequence ID" value="DAB38790.1"/>
    <property type="molecule type" value="Genomic_DNA"/>
</dbReference>
<dbReference type="InterPro" id="IPR036873">
    <property type="entry name" value="Rhodanese-like_dom_sf"/>
</dbReference>
<comment type="caution">
    <text evidence="2">The sequence shown here is derived from an EMBL/GenBank/DDBJ whole genome shotgun (WGS) entry which is preliminary data.</text>
</comment>
<dbReference type="SUPFAM" id="SSF57662">
    <property type="entry name" value="Ferredoxin thioredoxin reductase (FTR), catalytic beta chain"/>
    <property type="match status" value="1"/>
</dbReference>
<dbReference type="Pfam" id="PF02943">
    <property type="entry name" value="FeThRed_B"/>
    <property type="match status" value="1"/>
</dbReference>
<dbReference type="InterPro" id="IPR004209">
    <property type="entry name" value="FTR_bsu"/>
</dbReference>
<dbReference type="CDD" id="cd00158">
    <property type="entry name" value="RHOD"/>
    <property type="match status" value="1"/>
</dbReference>